<evidence type="ECO:0000256" key="1">
    <source>
        <dbReference type="SAM" id="MobiDB-lite"/>
    </source>
</evidence>
<reference evidence="2 3" key="1">
    <citation type="journal article" date="2015" name="Proc. Natl. Acad. Sci. U.S.A.">
        <title>The resurrection genome of Boea hygrometrica: A blueprint for survival of dehydration.</title>
        <authorList>
            <person name="Xiao L."/>
            <person name="Yang G."/>
            <person name="Zhang L."/>
            <person name="Yang X."/>
            <person name="Zhao S."/>
            <person name="Ji Z."/>
            <person name="Zhou Q."/>
            <person name="Hu M."/>
            <person name="Wang Y."/>
            <person name="Chen M."/>
            <person name="Xu Y."/>
            <person name="Jin H."/>
            <person name="Xiao X."/>
            <person name="Hu G."/>
            <person name="Bao F."/>
            <person name="Hu Y."/>
            <person name="Wan P."/>
            <person name="Li L."/>
            <person name="Deng X."/>
            <person name="Kuang T."/>
            <person name="Xiang C."/>
            <person name="Zhu J.K."/>
            <person name="Oliver M.J."/>
            <person name="He Y."/>
        </authorList>
    </citation>
    <scope>NUCLEOTIDE SEQUENCE [LARGE SCALE GENOMIC DNA]</scope>
    <source>
        <strain evidence="3">cv. XS01</strain>
    </source>
</reference>
<dbReference type="AlphaFoldDB" id="A0A2Z7CMU7"/>
<feature type="compositionally biased region" description="Polar residues" evidence="1">
    <location>
        <begin position="41"/>
        <end position="60"/>
    </location>
</feature>
<sequence>MVESSRRGSRKGKSIVPPMNDVSPLNIDDLEFLFSDDENTQQEVEAQPAHQQSQGTQDNTLIPWVHTEVTFSFKDLRHRGPDQPGRDQDYGNTIISLHQILNSDASKHQDHQRASRPLTSFPDAGEAAQGQTGGAS</sequence>
<dbReference type="EMBL" id="KQ994494">
    <property type="protein sequence ID" value="KZV48083.1"/>
    <property type="molecule type" value="Genomic_DNA"/>
</dbReference>
<dbReference type="Proteomes" id="UP000250235">
    <property type="component" value="Unassembled WGS sequence"/>
</dbReference>
<evidence type="ECO:0000313" key="3">
    <source>
        <dbReference type="Proteomes" id="UP000250235"/>
    </source>
</evidence>
<name>A0A2Z7CMU7_9LAMI</name>
<protein>
    <submittedName>
        <fullName evidence="2">Uncharacterized protein</fullName>
    </submittedName>
</protein>
<feature type="compositionally biased region" description="Acidic residues" evidence="1">
    <location>
        <begin position="28"/>
        <end position="40"/>
    </location>
</feature>
<proteinExistence type="predicted"/>
<feature type="region of interest" description="Disordered" evidence="1">
    <location>
        <begin position="1"/>
        <end position="60"/>
    </location>
</feature>
<keyword evidence="3" id="KW-1185">Reference proteome</keyword>
<accession>A0A2Z7CMU7</accession>
<evidence type="ECO:0000313" key="2">
    <source>
        <dbReference type="EMBL" id="KZV48083.1"/>
    </source>
</evidence>
<gene>
    <name evidence="2" type="ORF">F511_12633</name>
</gene>
<organism evidence="2 3">
    <name type="scientific">Dorcoceras hygrometricum</name>
    <dbReference type="NCBI Taxonomy" id="472368"/>
    <lineage>
        <taxon>Eukaryota</taxon>
        <taxon>Viridiplantae</taxon>
        <taxon>Streptophyta</taxon>
        <taxon>Embryophyta</taxon>
        <taxon>Tracheophyta</taxon>
        <taxon>Spermatophyta</taxon>
        <taxon>Magnoliopsida</taxon>
        <taxon>eudicotyledons</taxon>
        <taxon>Gunneridae</taxon>
        <taxon>Pentapetalae</taxon>
        <taxon>asterids</taxon>
        <taxon>lamiids</taxon>
        <taxon>Lamiales</taxon>
        <taxon>Gesneriaceae</taxon>
        <taxon>Didymocarpoideae</taxon>
        <taxon>Trichosporeae</taxon>
        <taxon>Loxocarpinae</taxon>
        <taxon>Dorcoceras</taxon>
    </lineage>
</organism>
<feature type="region of interest" description="Disordered" evidence="1">
    <location>
        <begin position="101"/>
        <end position="136"/>
    </location>
</feature>